<evidence type="ECO:0000256" key="1">
    <source>
        <dbReference type="ARBA" id="ARBA00023170"/>
    </source>
</evidence>
<dbReference type="AlphaFoldDB" id="A0A9D4TQ84"/>
<dbReference type="Proteomes" id="UP001055712">
    <property type="component" value="Unassembled WGS sequence"/>
</dbReference>
<feature type="transmembrane region" description="Helical" evidence="3">
    <location>
        <begin position="738"/>
        <end position="756"/>
    </location>
</feature>
<keyword evidence="3" id="KW-0812">Transmembrane</keyword>
<feature type="domain" description="GAF" evidence="4">
    <location>
        <begin position="239"/>
        <end position="318"/>
    </location>
</feature>
<reference evidence="5" key="2">
    <citation type="submission" date="2020-11" db="EMBL/GenBank/DDBJ databases">
        <authorList>
            <person name="Cecchin M."/>
            <person name="Marcolungo L."/>
            <person name="Rossato M."/>
            <person name="Girolomoni L."/>
            <person name="Cosentino E."/>
            <person name="Cuine S."/>
            <person name="Li-Beisson Y."/>
            <person name="Delledonne M."/>
            <person name="Ballottari M."/>
        </authorList>
    </citation>
    <scope>NUCLEOTIDE SEQUENCE</scope>
    <source>
        <strain evidence="5">211/11P</strain>
        <tissue evidence="5">Whole cell</tissue>
    </source>
</reference>
<evidence type="ECO:0000256" key="3">
    <source>
        <dbReference type="SAM" id="Phobius"/>
    </source>
</evidence>
<feature type="transmembrane region" description="Helical" evidence="3">
    <location>
        <begin position="73"/>
        <end position="97"/>
    </location>
</feature>
<sequence length="779" mass="80425">MNASRQFGIRPILHGSVFPKPLQDDVQSPHPTLAASQLVVEPSQPSDSALRARVASPLRVLLRTLAKLAPTRLFTRLLLCAHVFCLLLVLCGMAAVAQPDHDNQSVDEMLTELSGPGVNGDGGSPFKAFARRAQMVITGLVHISVLLLPRQLDEAGASSSSASKAAGGSSASGSTGSANAAAELAAAGFPSDGSNFEDWQQVQRVLDRTATGGVDWDTCCVYKITAEGGAAVEPEPPYPASCTAAFHAAQVKHDAVIANDYPAEGPHFADWRALHASGARSMAAAPMYVQQRVVGVLNLASKDPHAFDRSRLVWLLALVLAPFVEALKYTTQALEVTSFVQRIMPPLLEQNYRRNTLANRAAKPGAGANSAAASTTKPAAGGKAAGRRDKPPCSDGYATLAVAATATGACKAPAAPEGTGASSAASLLPNGSDQFAQNAEVLITGTKVGAAAPLPSTPATAFALPPAAPAAAAAAAVASGVQHDKALLPRSGNATTAANGGAGLPRSKVGRVGRGAGAAKAPVVANGWARAPAASNGVLAGDGGEQAKAQPQLGGERAAAAFDPASLDPYLSAYDSDLDWGDFLFNLISMTIVYAYFSEAAVAGESQAAIVVSMCIAAIDIALLALRWLWYEQYITYGGAVLQVFQMYRLIVLPVANTWMSWSLLNKLGIAPSSTVVAATGMAVLVLIVAGGVGVQTRFLLHAPLQLASVLFAASSTTEVCGRFFASNTSLGCMGAVSVMQLSLGVFVPGLMCHLLDMRGAADKPYLPHVQAKRWLLQP</sequence>
<accession>A0A9D4TQ84</accession>
<feature type="transmembrane region" description="Helical" evidence="3">
    <location>
        <begin position="637"/>
        <end position="656"/>
    </location>
</feature>
<dbReference type="Pfam" id="PF13185">
    <property type="entry name" value="GAF_2"/>
    <property type="match status" value="1"/>
</dbReference>
<dbReference type="SUPFAM" id="SSF55781">
    <property type="entry name" value="GAF domain-like"/>
    <property type="match status" value="1"/>
</dbReference>
<organism evidence="5 6">
    <name type="scientific">Chlorella vulgaris</name>
    <name type="common">Green alga</name>
    <dbReference type="NCBI Taxonomy" id="3077"/>
    <lineage>
        <taxon>Eukaryota</taxon>
        <taxon>Viridiplantae</taxon>
        <taxon>Chlorophyta</taxon>
        <taxon>core chlorophytes</taxon>
        <taxon>Trebouxiophyceae</taxon>
        <taxon>Chlorellales</taxon>
        <taxon>Chlorellaceae</taxon>
        <taxon>Chlorella clade</taxon>
        <taxon>Chlorella</taxon>
    </lineage>
</organism>
<proteinExistence type="predicted"/>
<dbReference type="EMBL" id="SIDB01000006">
    <property type="protein sequence ID" value="KAI3431605.1"/>
    <property type="molecule type" value="Genomic_DNA"/>
</dbReference>
<protein>
    <recommendedName>
        <fullName evidence="4">GAF domain-containing protein</fullName>
    </recommendedName>
</protein>
<dbReference type="InterPro" id="IPR003018">
    <property type="entry name" value="GAF"/>
</dbReference>
<dbReference type="InterPro" id="IPR029016">
    <property type="entry name" value="GAF-like_dom_sf"/>
</dbReference>
<keyword evidence="1" id="KW-0675">Receptor</keyword>
<evidence type="ECO:0000313" key="6">
    <source>
        <dbReference type="Proteomes" id="UP001055712"/>
    </source>
</evidence>
<gene>
    <name evidence="5" type="ORF">D9Q98_004655</name>
</gene>
<keyword evidence="6" id="KW-1185">Reference proteome</keyword>
<evidence type="ECO:0000313" key="5">
    <source>
        <dbReference type="EMBL" id="KAI3431605.1"/>
    </source>
</evidence>
<keyword evidence="3" id="KW-0472">Membrane</keyword>
<name>A0A9D4TQ84_CHLVU</name>
<feature type="compositionally biased region" description="Low complexity" evidence="2">
    <location>
        <begin position="361"/>
        <end position="382"/>
    </location>
</feature>
<feature type="transmembrane region" description="Helical" evidence="3">
    <location>
        <begin position="676"/>
        <end position="695"/>
    </location>
</feature>
<dbReference type="OrthoDB" id="564823at2759"/>
<feature type="region of interest" description="Disordered" evidence="2">
    <location>
        <begin position="361"/>
        <end position="390"/>
    </location>
</feature>
<evidence type="ECO:0000256" key="2">
    <source>
        <dbReference type="SAM" id="MobiDB-lite"/>
    </source>
</evidence>
<keyword evidence="3" id="KW-1133">Transmembrane helix</keyword>
<reference evidence="5" key="1">
    <citation type="journal article" date="2019" name="Plant J.">
        <title>Chlorella vulgaris genome assembly and annotation reveals the molecular basis for metabolic acclimation to high light conditions.</title>
        <authorList>
            <person name="Cecchin M."/>
            <person name="Marcolungo L."/>
            <person name="Rossato M."/>
            <person name="Girolomoni L."/>
            <person name="Cosentino E."/>
            <person name="Cuine S."/>
            <person name="Li-Beisson Y."/>
            <person name="Delledonne M."/>
            <person name="Ballottari M."/>
        </authorList>
    </citation>
    <scope>NUCLEOTIDE SEQUENCE</scope>
    <source>
        <strain evidence="5">211/11P</strain>
    </source>
</reference>
<feature type="transmembrane region" description="Helical" evidence="3">
    <location>
        <begin position="608"/>
        <end position="630"/>
    </location>
</feature>
<comment type="caution">
    <text evidence="5">The sequence shown here is derived from an EMBL/GenBank/DDBJ whole genome shotgun (WGS) entry which is preliminary data.</text>
</comment>
<evidence type="ECO:0000259" key="4">
    <source>
        <dbReference type="Pfam" id="PF13185"/>
    </source>
</evidence>
<dbReference type="Gene3D" id="3.30.450.40">
    <property type="match status" value="1"/>
</dbReference>